<keyword evidence="3" id="KW-1185">Reference proteome</keyword>
<feature type="compositionally biased region" description="Basic and acidic residues" evidence="1">
    <location>
        <begin position="59"/>
        <end position="72"/>
    </location>
</feature>
<feature type="compositionally biased region" description="Basic and acidic residues" evidence="1">
    <location>
        <begin position="1"/>
        <end position="32"/>
    </location>
</feature>
<name>A0A0M4RQ13_9MICC</name>
<dbReference type="EMBL" id="CP012677">
    <property type="protein sequence ID" value="ALE92688.1"/>
    <property type="molecule type" value="Genomic_DNA"/>
</dbReference>
<evidence type="ECO:0000313" key="3">
    <source>
        <dbReference type="Proteomes" id="UP000062833"/>
    </source>
</evidence>
<accession>A0A0M4RQ13</accession>
<organism evidence="2 3">
    <name type="scientific">Arthrobacter alpinus</name>
    <dbReference type="NCBI Taxonomy" id="656366"/>
    <lineage>
        <taxon>Bacteria</taxon>
        <taxon>Bacillati</taxon>
        <taxon>Actinomycetota</taxon>
        <taxon>Actinomycetes</taxon>
        <taxon>Micrococcales</taxon>
        <taxon>Micrococcaceae</taxon>
        <taxon>Arthrobacter</taxon>
    </lineage>
</organism>
<evidence type="ECO:0000256" key="1">
    <source>
        <dbReference type="SAM" id="MobiDB-lite"/>
    </source>
</evidence>
<dbReference type="Proteomes" id="UP000062833">
    <property type="component" value="Chromosome"/>
</dbReference>
<reference evidence="3" key="1">
    <citation type="submission" date="2015-09" db="EMBL/GenBank/DDBJ databases">
        <title>Complete genome of Arthrobacter alpinus strain R3.8.</title>
        <authorList>
            <person name="See-Too W.S."/>
            <person name="Chan K.G."/>
        </authorList>
    </citation>
    <scope>NUCLEOTIDE SEQUENCE [LARGE SCALE GENOMIC DNA]</scope>
    <source>
        <strain evidence="3">R3.8</strain>
    </source>
</reference>
<evidence type="ECO:0000313" key="2">
    <source>
        <dbReference type="EMBL" id="ALE92688.1"/>
    </source>
</evidence>
<gene>
    <name evidence="2" type="ORF">AOC05_10830</name>
</gene>
<proteinExistence type="predicted"/>
<dbReference type="KEGG" id="aaq:AOC05_10830"/>
<sequence>MGKHDQFIRAGERGKAPVRVPDRGVRNGDGKEPPPFGTTNQRDERSQGTHSGKRQKHPGPREQRDEDAYHQG</sequence>
<dbReference type="AlphaFoldDB" id="A0A0M4RQ13"/>
<protein>
    <submittedName>
        <fullName evidence="2">Uncharacterized protein</fullName>
    </submittedName>
</protein>
<feature type="region of interest" description="Disordered" evidence="1">
    <location>
        <begin position="1"/>
        <end position="72"/>
    </location>
</feature>